<gene>
    <name evidence="1" type="ORF">GCM10022236_41820</name>
</gene>
<organism evidence="1 2">
    <name type="scientific">Microlunatus ginsengisoli</name>
    <dbReference type="NCBI Taxonomy" id="363863"/>
    <lineage>
        <taxon>Bacteria</taxon>
        <taxon>Bacillati</taxon>
        <taxon>Actinomycetota</taxon>
        <taxon>Actinomycetes</taxon>
        <taxon>Propionibacteriales</taxon>
        <taxon>Propionibacteriaceae</taxon>
        <taxon>Microlunatus</taxon>
    </lineage>
</organism>
<accession>A0ABP7ALM0</accession>
<dbReference type="EMBL" id="BAABAB010000036">
    <property type="protein sequence ID" value="GAA3634863.1"/>
    <property type="molecule type" value="Genomic_DNA"/>
</dbReference>
<keyword evidence="2" id="KW-1185">Reference proteome</keyword>
<evidence type="ECO:0000313" key="2">
    <source>
        <dbReference type="Proteomes" id="UP001501490"/>
    </source>
</evidence>
<dbReference type="Proteomes" id="UP001501490">
    <property type="component" value="Unassembled WGS sequence"/>
</dbReference>
<protein>
    <submittedName>
        <fullName evidence="1">Uncharacterized protein</fullName>
    </submittedName>
</protein>
<proteinExistence type="predicted"/>
<comment type="caution">
    <text evidence="1">The sequence shown here is derived from an EMBL/GenBank/DDBJ whole genome shotgun (WGS) entry which is preliminary data.</text>
</comment>
<dbReference type="RefSeq" id="WP_344808234.1">
    <property type="nucleotide sequence ID" value="NZ_BAABAB010000036.1"/>
</dbReference>
<reference evidence="2" key="1">
    <citation type="journal article" date="2019" name="Int. J. Syst. Evol. Microbiol.">
        <title>The Global Catalogue of Microorganisms (GCM) 10K type strain sequencing project: providing services to taxonomists for standard genome sequencing and annotation.</title>
        <authorList>
            <consortium name="The Broad Institute Genomics Platform"/>
            <consortium name="The Broad Institute Genome Sequencing Center for Infectious Disease"/>
            <person name="Wu L."/>
            <person name="Ma J."/>
        </authorList>
    </citation>
    <scope>NUCLEOTIDE SEQUENCE [LARGE SCALE GENOMIC DNA]</scope>
    <source>
        <strain evidence="2">JCM 16929</strain>
    </source>
</reference>
<evidence type="ECO:0000313" key="1">
    <source>
        <dbReference type="EMBL" id="GAA3634863.1"/>
    </source>
</evidence>
<sequence>MSWSAIGGRDPLVKLKLRLTQPVRARVEFLLLADSYTAMWPAVTRNHVLALALSDRLPAPDGGGTELSQVLARSVIIPTEPWVTIAELIKVQGWTEPAPAPPVTLVRDLQNAGSDNVAYWLFLGHTSRAHTSDGTGVQAVVAWMHSGVAVDV</sequence>
<name>A0ABP7ALM0_9ACTN</name>